<evidence type="ECO:0000313" key="4">
    <source>
        <dbReference type="Proteomes" id="UP000282170"/>
    </source>
</evidence>
<dbReference type="Proteomes" id="UP000282170">
    <property type="component" value="Chromosome"/>
</dbReference>
<feature type="compositionally biased region" description="Low complexity" evidence="1">
    <location>
        <begin position="108"/>
        <end position="118"/>
    </location>
</feature>
<organism evidence="3 4">
    <name type="scientific">Streptomyces fungicidicus</name>
    <dbReference type="NCBI Taxonomy" id="68203"/>
    <lineage>
        <taxon>Bacteria</taxon>
        <taxon>Bacillati</taxon>
        <taxon>Actinomycetota</taxon>
        <taxon>Actinomycetes</taxon>
        <taxon>Kitasatosporales</taxon>
        <taxon>Streptomycetaceae</taxon>
        <taxon>Streptomyces</taxon>
    </lineage>
</organism>
<keyword evidence="2" id="KW-0812">Transmembrane</keyword>
<feature type="region of interest" description="Disordered" evidence="1">
    <location>
        <begin position="99"/>
        <end position="130"/>
    </location>
</feature>
<sequence length="130" mass="13451">MWDYSELSAEARKLGGPDALRAAYVQLGRRLGQRRAFILGALAVGVPVAGWKVLKDYRDRRAVAASQATVVTSETAPATEEAVVAEAEAVVTAVDVAPVVDEPEPESAAESSPSATAAQSTPSDGGHFSA</sequence>
<name>A0A494UKV3_9ACTN</name>
<evidence type="ECO:0000256" key="2">
    <source>
        <dbReference type="SAM" id="Phobius"/>
    </source>
</evidence>
<keyword evidence="2" id="KW-1133">Transmembrane helix</keyword>
<keyword evidence="4" id="KW-1185">Reference proteome</keyword>
<gene>
    <name evidence="3" type="ORF">CNQ36_00020</name>
</gene>
<accession>A0A494UKV3</accession>
<feature type="transmembrane region" description="Helical" evidence="2">
    <location>
        <begin position="36"/>
        <end position="54"/>
    </location>
</feature>
<keyword evidence="2" id="KW-0472">Membrane</keyword>
<dbReference type="KEGG" id="sfug:CNQ36_00020"/>
<protein>
    <submittedName>
        <fullName evidence="3">Uncharacterized protein</fullName>
    </submittedName>
</protein>
<evidence type="ECO:0000313" key="3">
    <source>
        <dbReference type="EMBL" id="AYL33967.1"/>
    </source>
</evidence>
<evidence type="ECO:0000256" key="1">
    <source>
        <dbReference type="SAM" id="MobiDB-lite"/>
    </source>
</evidence>
<reference evidence="3 4" key="1">
    <citation type="submission" date="2017-09" db="EMBL/GenBank/DDBJ databases">
        <authorList>
            <person name="Zhang H."/>
            <person name="Hu S."/>
            <person name="Xu J."/>
            <person name="He Z."/>
        </authorList>
    </citation>
    <scope>NUCLEOTIDE SEQUENCE [LARGE SCALE GENOMIC DNA]</scope>
    <source>
        <strain evidence="3 4">TXX3120</strain>
    </source>
</reference>
<dbReference type="AlphaFoldDB" id="A0A494UKV3"/>
<dbReference type="EMBL" id="CP023407">
    <property type="protein sequence ID" value="AYL33967.1"/>
    <property type="molecule type" value="Genomic_DNA"/>
</dbReference>
<proteinExistence type="predicted"/>